<keyword evidence="1" id="KW-0175">Coiled coil</keyword>
<protein>
    <submittedName>
        <fullName evidence="2">Uncharacterized protein</fullName>
    </submittedName>
</protein>
<name>A0A0C3CCY3_HEBCY</name>
<evidence type="ECO:0000313" key="3">
    <source>
        <dbReference type="Proteomes" id="UP000053424"/>
    </source>
</evidence>
<reference evidence="2 3" key="1">
    <citation type="submission" date="2014-04" db="EMBL/GenBank/DDBJ databases">
        <authorList>
            <consortium name="DOE Joint Genome Institute"/>
            <person name="Kuo A."/>
            <person name="Gay G."/>
            <person name="Dore J."/>
            <person name="Kohler A."/>
            <person name="Nagy L.G."/>
            <person name="Floudas D."/>
            <person name="Copeland A."/>
            <person name="Barry K.W."/>
            <person name="Cichocki N."/>
            <person name="Veneault-Fourrey C."/>
            <person name="LaButti K."/>
            <person name="Lindquist E.A."/>
            <person name="Lipzen A."/>
            <person name="Lundell T."/>
            <person name="Morin E."/>
            <person name="Murat C."/>
            <person name="Sun H."/>
            <person name="Tunlid A."/>
            <person name="Henrissat B."/>
            <person name="Grigoriev I.V."/>
            <person name="Hibbett D.S."/>
            <person name="Martin F."/>
            <person name="Nordberg H.P."/>
            <person name="Cantor M.N."/>
            <person name="Hua S.X."/>
        </authorList>
    </citation>
    <scope>NUCLEOTIDE SEQUENCE [LARGE SCALE GENOMIC DNA]</scope>
    <source>
        <strain evidence="3">h7</strain>
    </source>
</reference>
<dbReference type="Proteomes" id="UP000053424">
    <property type="component" value="Unassembled WGS sequence"/>
</dbReference>
<gene>
    <name evidence="2" type="ORF">M413DRAFT_23005</name>
</gene>
<evidence type="ECO:0000256" key="1">
    <source>
        <dbReference type="SAM" id="Coils"/>
    </source>
</evidence>
<organism evidence="2 3">
    <name type="scientific">Hebeloma cylindrosporum</name>
    <dbReference type="NCBI Taxonomy" id="76867"/>
    <lineage>
        <taxon>Eukaryota</taxon>
        <taxon>Fungi</taxon>
        <taxon>Dikarya</taxon>
        <taxon>Basidiomycota</taxon>
        <taxon>Agaricomycotina</taxon>
        <taxon>Agaricomycetes</taxon>
        <taxon>Agaricomycetidae</taxon>
        <taxon>Agaricales</taxon>
        <taxon>Agaricineae</taxon>
        <taxon>Hymenogastraceae</taxon>
        <taxon>Hebeloma</taxon>
    </lineage>
</organism>
<keyword evidence="3" id="KW-1185">Reference proteome</keyword>
<sequence length="204" mass="23955">MASPRFEEILDGITPNFELQWNEIPYKLEDVQDYLGLHPACRRCIRMGSNTCTKLDLHRENLTVCFECHTLSKRCPRKVEFMATMRSRQMHQPVQDIIEEWEADLTPSHELYKKILELRGSLKEANEKHAVDLWSLGSKLEQEKTRVKMLIEMVSESNTKLAELENKNSDLTAEIHELGEENQRLDEELRGWKFSDLPQVREND</sequence>
<dbReference type="AlphaFoldDB" id="A0A0C3CCY3"/>
<evidence type="ECO:0000313" key="2">
    <source>
        <dbReference type="EMBL" id="KIM46610.1"/>
    </source>
</evidence>
<reference evidence="3" key="2">
    <citation type="submission" date="2015-01" db="EMBL/GenBank/DDBJ databases">
        <title>Evolutionary Origins and Diversification of the Mycorrhizal Mutualists.</title>
        <authorList>
            <consortium name="DOE Joint Genome Institute"/>
            <consortium name="Mycorrhizal Genomics Consortium"/>
            <person name="Kohler A."/>
            <person name="Kuo A."/>
            <person name="Nagy L.G."/>
            <person name="Floudas D."/>
            <person name="Copeland A."/>
            <person name="Barry K.W."/>
            <person name="Cichocki N."/>
            <person name="Veneault-Fourrey C."/>
            <person name="LaButti K."/>
            <person name="Lindquist E.A."/>
            <person name="Lipzen A."/>
            <person name="Lundell T."/>
            <person name="Morin E."/>
            <person name="Murat C."/>
            <person name="Riley R."/>
            <person name="Ohm R."/>
            <person name="Sun H."/>
            <person name="Tunlid A."/>
            <person name="Henrissat B."/>
            <person name="Grigoriev I.V."/>
            <person name="Hibbett D.S."/>
            <person name="Martin F."/>
        </authorList>
    </citation>
    <scope>NUCLEOTIDE SEQUENCE [LARGE SCALE GENOMIC DNA]</scope>
    <source>
        <strain evidence="3">h7</strain>
    </source>
</reference>
<proteinExistence type="predicted"/>
<feature type="coiled-coil region" evidence="1">
    <location>
        <begin position="147"/>
        <end position="188"/>
    </location>
</feature>
<accession>A0A0C3CCY3</accession>
<dbReference type="HOGENOM" id="CLU_1343400_0_0_1"/>
<dbReference type="EMBL" id="KN831770">
    <property type="protein sequence ID" value="KIM46610.1"/>
    <property type="molecule type" value="Genomic_DNA"/>
</dbReference>